<dbReference type="AlphaFoldDB" id="A0AA88DIU8"/>
<proteinExistence type="predicted"/>
<comment type="caution">
    <text evidence="1">The sequence shown here is derived from an EMBL/GenBank/DDBJ whole genome shotgun (WGS) entry which is preliminary data.</text>
</comment>
<dbReference type="Proteomes" id="UP001187192">
    <property type="component" value="Unassembled WGS sequence"/>
</dbReference>
<name>A0AA88DIU8_FICCA</name>
<reference evidence="1" key="1">
    <citation type="submission" date="2023-07" db="EMBL/GenBank/DDBJ databases">
        <title>draft genome sequence of fig (Ficus carica).</title>
        <authorList>
            <person name="Takahashi T."/>
            <person name="Nishimura K."/>
        </authorList>
    </citation>
    <scope>NUCLEOTIDE SEQUENCE</scope>
</reference>
<sequence length="82" mass="8853">MGGIHRRGVHCWRTIEFIAGGGGEWASSASWGNMAGWSWGEGRGGSSPASWGGGFVASVRGEEWVTRSKGRRQRRGDWVEGC</sequence>
<gene>
    <name evidence="1" type="ORF">TIFTF001_016457</name>
</gene>
<keyword evidence="2" id="KW-1185">Reference proteome</keyword>
<accession>A0AA88DIU8</accession>
<evidence type="ECO:0000313" key="1">
    <source>
        <dbReference type="EMBL" id="GMN47289.1"/>
    </source>
</evidence>
<organism evidence="1 2">
    <name type="scientific">Ficus carica</name>
    <name type="common">Common fig</name>
    <dbReference type="NCBI Taxonomy" id="3494"/>
    <lineage>
        <taxon>Eukaryota</taxon>
        <taxon>Viridiplantae</taxon>
        <taxon>Streptophyta</taxon>
        <taxon>Embryophyta</taxon>
        <taxon>Tracheophyta</taxon>
        <taxon>Spermatophyta</taxon>
        <taxon>Magnoliopsida</taxon>
        <taxon>eudicotyledons</taxon>
        <taxon>Gunneridae</taxon>
        <taxon>Pentapetalae</taxon>
        <taxon>rosids</taxon>
        <taxon>fabids</taxon>
        <taxon>Rosales</taxon>
        <taxon>Moraceae</taxon>
        <taxon>Ficeae</taxon>
        <taxon>Ficus</taxon>
    </lineage>
</organism>
<evidence type="ECO:0000313" key="2">
    <source>
        <dbReference type="Proteomes" id="UP001187192"/>
    </source>
</evidence>
<protein>
    <submittedName>
        <fullName evidence="1">Uncharacterized protein</fullName>
    </submittedName>
</protein>
<dbReference type="EMBL" id="BTGU01000025">
    <property type="protein sequence ID" value="GMN47289.1"/>
    <property type="molecule type" value="Genomic_DNA"/>
</dbReference>